<dbReference type="InterPro" id="IPR036465">
    <property type="entry name" value="vWFA_dom_sf"/>
</dbReference>
<evidence type="ECO:0000259" key="12">
    <source>
        <dbReference type="Pfam" id="PF04810"/>
    </source>
</evidence>
<dbReference type="Gene3D" id="1.20.120.730">
    <property type="entry name" value="Sec23/Sec24 helical domain"/>
    <property type="match status" value="1"/>
</dbReference>
<evidence type="ECO:0000256" key="8">
    <source>
        <dbReference type="ARBA" id="ARBA00023136"/>
    </source>
</evidence>
<dbReference type="EMBL" id="VDLU01000005">
    <property type="protein sequence ID" value="TNJ26346.1"/>
    <property type="molecule type" value="Genomic_DNA"/>
</dbReference>
<dbReference type="FunFam" id="3.40.50.410:FF:000043">
    <property type="entry name" value="Protein transport protein SEC23"/>
    <property type="match status" value="1"/>
</dbReference>
<evidence type="ECO:0000256" key="7">
    <source>
        <dbReference type="ARBA" id="ARBA00022927"/>
    </source>
</evidence>
<dbReference type="InterPro" id="IPR012990">
    <property type="entry name" value="Beta-sandwich_Sec23_24"/>
</dbReference>
<dbReference type="Gene3D" id="3.40.50.410">
    <property type="entry name" value="von Willebrand factor, type A domain"/>
    <property type="match status" value="1"/>
</dbReference>
<keyword evidence="7 10" id="KW-0653">Protein transport</keyword>
<evidence type="ECO:0000259" key="11">
    <source>
        <dbReference type="Pfam" id="PF00626"/>
    </source>
</evidence>
<evidence type="ECO:0000256" key="3">
    <source>
        <dbReference type="ARBA" id="ARBA00022723"/>
    </source>
</evidence>
<dbReference type="VEuPathDB" id="GiardiaDB:GMRT_13379"/>
<keyword evidence="3 10" id="KW-0479">Metal-binding</keyword>
<feature type="domain" description="Zinc finger Sec23/Sec24-type" evidence="12">
    <location>
        <begin position="57"/>
        <end position="95"/>
    </location>
</feature>
<evidence type="ECO:0000256" key="4">
    <source>
        <dbReference type="ARBA" id="ARBA00022824"/>
    </source>
</evidence>
<dbReference type="InterPro" id="IPR037364">
    <property type="entry name" value="Sec23"/>
</dbReference>
<dbReference type="PANTHER" id="PTHR11141:SF0">
    <property type="entry name" value="PROTEIN TRANSPORT PROTEIN SEC23"/>
    <property type="match status" value="1"/>
</dbReference>
<dbReference type="GO" id="GO:0030127">
    <property type="term" value="C:COPII vesicle coat"/>
    <property type="evidence" value="ECO:0007669"/>
    <property type="project" value="InterPro"/>
</dbReference>
<keyword evidence="2 10" id="KW-0813">Transport</keyword>
<keyword evidence="9 10" id="KW-0968">Cytoplasmic vesicle</keyword>
<dbReference type="OrthoDB" id="10256289at2759"/>
<gene>
    <name evidence="16" type="ORF">GMRT_13379</name>
</gene>
<feature type="domain" description="Sec23/Sec24 beta-sandwich" evidence="15">
    <location>
        <begin position="421"/>
        <end position="538"/>
    </location>
</feature>
<keyword evidence="4 10" id="KW-0256">Endoplasmic reticulum</keyword>
<keyword evidence="5 10" id="KW-0862">Zinc</keyword>
<evidence type="ECO:0000256" key="10">
    <source>
        <dbReference type="RuleBase" id="RU365030"/>
    </source>
</evidence>
<keyword evidence="10" id="KW-0963">Cytoplasm</keyword>
<keyword evidence="8 10" id="KW-0472">Membrane</keyword>
<feature type="domain" description="Sec23/Sec24 helical" evidence="14">
    <location>
        <begin position="554"/>
        <end position="652"/>
    </location>
</feature>
<feature type="domain" description="Gelsolin-like" evidence="11">
    <location>
        <begin position="667"/>
        <end position="755"/>
    </location>
</feature>
<dbReference type="Pfam" id="PF04811">
    <property type="entry name" value="Sec23_trunk"/>
    <property type="match status" value="1"/>
</dbReference>
<evidence type="ECO:0000313" key="17">
    <source>
        <dbReference type="Proteomes" id="UP000315496"/>
    </source>
</evidence>
<dbReference type="PANTHER" id="PTHR11141">
    <property type="entry name" value="PROTEIN TRANSPORT PROTEIN SEC23"/>
    <property type="match status" value="1"/>
</dbReference>
<dbReference type="GO" id="GO:0005789">
    <property type="term" value="C:endoplasmic reticulum membrane"/>
    <property type="evidence" value="ECO:0007669"/>
    <property type="project" value="UniProtKB-SubCell"/>
</dbReference>
<evidence type="ECO:0000256" key="6">
    <source>
        <dbReference type="ARBA" id="ARBA00022892"/>
    </source>
</evidence>
<evidence type="ECO:0000256" key="1">
    <source>
        <dbReference type="ARBA" id="ARBA00009210"/>
    </source>
</evidence>
<evidence type="ECO:0000256" key="9">
    <source>
        <dbReference type="ARBA" id="ARBA00023329"/>
    </source>
</evidence>
<dbReference type="InterPro" id="IPR006900">
    <property type="entry name" value="Sec23/24_helical_dom"/>
</dbReference>
<comment type="caution">
    <text evidence="16">The sequence shown here is derived from an EMBL/GenBank/DDBJ whole genome shotgun (WGS) entry which is preliminary data.</text>
</comment>
<comment type="subcellular location">
    <subcellularLocation>
        <location evidence="10">Cytoplasmic vesicle</location>
        <location evidence="10">COPII-coated vesicle membrane</location>
        <topology evidence="10">Peripheral membrane protein</topology>
        <orientation evidence="10">Cytoplasmic side</orientation>
    </subcellularLocation>
    <subcellularLocation>
        <location evidence="10">Endoplasmic reticulum membrane</location>
        <topology evidence="10">Peripheral membrane protein</topology>
        <orientation evidence="10">Cytoplasmic side</orientation>
    </subcellularLocation>
</comment>
<dbReference type="InterPro" id="IPR036175">
    <property type="entry name" value="Sec23/24_helical_dom_sf"/>
</dbReference>
<dbReference type="Gene3D" id="2.30.30.380">
    <property type="entry name" value="Zn-finger domain of Sec23/24"/>
    <property type="match status" value="1"/>
</dbReference>
<reference evidence="16 17" key="1">
    <citation type="submission" date="2019-05" db="EMBL/GenBank/DDBJ databases">
        <title>The compact genome of Giardia muris reveals important steps in the evolution of intestinal protozoan parasites.</title>
        <authorList>
            <person name="Xu F."/>
            <person name="Jimenez-Gonzalez A."/>
            <person name="Einarsson E."/>
            <person name="Astvaldsson A."/>
            <person name="Peirasmaki D."/>
            <person name="Eckmann L."/>
            <person name="Andersson J.O."/>
            <person name="Svard S.G."/>
            <person name="Jerlstrom-Hultqvist J."/>
        </authorList>
    </citation>
    <scope>NUCLEOTIDE SEQUENCE [LARGE SCALE GENOMIC DNA]</scope>
    <source>
        <strain evidence="16 17">Roberts-Thomson</strain>
    </source>
</reference>
<name>A0A4Z1SL25_GIAMU</name>
<dbReference type="Pfam" id="PF04815">
    <property type="entry name" value="Sec23_helical"/>
    <property type="match status" value="1"/>
</dbReference>
<comment type="similarity">
    <text evidence="1 10">Belongs to the SEC23/SEC24 family. SEC23 subfamily.</text>
</comment>
<dbReference type="InterPro" id="IPR029006">
    <property type="entry name" value="ADF-H/Gelsolin-like_dom_sf"/>
</dbReference>
<dbReference type="GO" id="GO:0090110">
    <property type="term" value="P:COPII-coated vesicle cargo loading"/>
    <property type="evidence" value="ECO:0007669"/>
    <property type="project" value="TreeGrafter"/>
</dbReference>
<dbReference type="GO" id="GO:0005096">
    <property type="term" value="F:GTPase activator activity"/>
    <property type="evidence" value="ECO:0007669"/>
    <property type="project" value="TreeGrafter"/>
</dbReference>
<dbReference type="Pfam" id="PF00626">
    <property type="entry name" value="Gelsolin"/>
    <property type="match status" value="1"/>
</dbReference>
<dbReference type="Pfam" id="PF04810">
    <property type="entry name" value="zf-Sec23_Sec24"/>
    <property type="match status" value="1"/>
</dbReference>
<evidence type="ECO:0000259" key="14">
    <source>
        <dbReference type="Pfam" id="PF04815"/>
    </source>
</evidence>
<dbReference type="SUPFAM" id="SSF82754">
    <property type="entry name" value="C-terminal, gelsolin-like domain of Sec23/24"/>
    <property type="match status" value="1"/>
</dbReference>
<dbReference type="SUPFAM" id="SSF81995">
    <property type="entry name" value="beta-sandwich domain of Sec23/24"/>
    <property type="match status" value="1"/>
</dbReference>
<dbReference type="Proteomes" id="UP000315496">
    <property type="component" value="Chromosome 5"/>
</dbReference>
<sequence length="810" mass="88936">MSVQELAATMDDELGLRAPWLVWPQFRHETLRLGVPLSLVYTPLRQVASPYRAPYGPVRCAGCTAILSPFTFVDYTAHTFTCPFCSLTQPLPTSYSHITADRRPAELHTAYQTIEYDIGGSQKQRREDVATFVFVVDICSSGPENFEKLRESLQWALDALPQQTRVALVTFGMVATVHELVFDVCPRKIVFRGTEDISPTMAEQYLGLKATAQKLLLPLAECHSTLTAIVEDLVPDPWTVQPNNRPHRCLGVALSLATSILQGLSPYQCGKRPAPGPSGPSGRILLLTNGPCTIGPGAVVDLDLAMHLRHWPDIEKRNEAAKHVRDAQRFYAGIGERATEAGISVHVFSCSVEQVGLFEMYGLTSVTGGHMMIAESYTYQAFTRSWRRFFEAFIETGDEPEEAEEGEEEDEPVPPMSFGASAIIELSVGPGVRIAGCIGHVRALPPSTHAGSGFGGNNSASVAATFGGVTEIGLGGTNRWYSAHLDSDSTLTFFLEVPEAKGGNTVALPSTNPIQFRTLYTDSLTGSLILRVTTYAFRAANPLSDWASVAAGFDQEAAAVVVAKLACYNTMRTLDVGEAIRTIDRSIIKLTQHFSTHQGTTESFQFLPVFEFFPQFLYHFRRSDFLQLFGQSPDETAMKRFQLIRQHVTNALTMIQPVLYAYTVAEPEPAPVFLDSSEATQDRILLFDSFFNLLVWTGSSVAAWREAGYHLKPEYANVAALLDAPQYEVDEVLEERFPAPRFDRADQGSSQARILLARVNPSTTYKTVRSTAVFGGEEAVGEVVATDDVSLQKFLAALATNITQLGAQKQ</sequence>
<dbReference type="SUPFAM" id="SSF82919">
    <property type="entry name" value="Zn-finger domain of Sec23/24"/>
    <property type="match status" value="1"/>
</dbReference>
<protein>
    <recommendedName>
        <fullName evidence="10">Protein transport protein SEC23</fullName>
    </recommendedName>
</protein>
<comment type="function">
    <text evidence="10">Component of the coat protein complex II (COPII) which promotes the formation of transport vesicles from the endoplasmic reticulum (ER). The coat has two main functions, the physical deformation of the endoplasmic reticulum membrane into vesicles and the selection of cargo molecules.</text>
</comment>
<feature type="domain" description="Sec23/Sec24 trunk" evidence="13">
    <location>
        <begin position="129"/>
        <end position="386"/>
    </location>
</feature>
<organism evidence="16 17">
    <name type="scientific">Giardia muris</name>
    <dbReference type="NCBI Taxonomy" id="5742"/>
    <lineage>
        <taxon>Eukaryota</taxon>
        <taxon>Metamonada</taxon>
        <taxon>Diplomonadida</taxon>
        <taxon>Hexamitidae</taxon>
        <taxon>Giardiinae</taxon>
        <taxon>Giardia</taxon>
    </lineage>
</organism>
<dbReference type="GO" id="GO:0070971">
    <property type="term" value="C:endoplasmic reticulum exit site"/>
    <property type="evidence" value="ECO:0007669"/>
    <property type="project" value="TreeGrafter"/>
</dbReference>
<dbReference type="Gene3D" id="2.60.40.1670">
    <property type="entry name" value="beta-sandwich domain of Sec23/24"/>
    <property type="match status" value="1"/>
</dbReference>
<proteinExistence type="inferred from homology"/>
<keyword evidence="17" id="KW-1185">Reference proteome</keyword>
<dbReference type="SUPFAM" id="SSF53300">
    <property type="entry name" value="vWA-like"/>
    <property type="match status" value="1"/>
</dbReference>
<dbReference type="Gene3D" id="3.40.20.10">
    <property type="entry name" value="Severin"/>
    <property type="match status" value="1"/>
</dbReference>
<dbReference type="InterPro" id="IPR036180">
    <property type="entry name" value="Gelsolin-like_dom_sf"/>
</dbReference>
<evidence type="ECO:0000256" key="2">
    <source>
        <dbReference type="ARBA" id="ARBA00022448"/>
    </source>
</evidence>
<evidence type="ECO:0000313" key="16">
    <source>
        <dbReference type="EMBL" id="TNJ26346.1"/>
    </source>
</evidence>
<dbReference type="SUPFAM" id="SSF81811">
    <property type="entry name" value="Helical domain of Sec23/24"/>
    <property type="match status" value="1"/>
</dbReference>
<dbReference type="InterPro" id="IPR006896">
    <property type="entry name" value="Sec23/24_trunk_dom"/>
</dbReference>
<evidence type="ECO:0000259" key="13">
    <source>
        <dbReference type="Pfam" id="PF04811"/>
    </source>
</evidence>
<evidence type="ECO:0000256" key="5">
    <source>
        <dbReference type="ARBA" id="ARBA00022833"/>
    </source>
</evidence>
<dbReference type="GO" id="GO:0008270">
    <property type="term" value="F:zinc ion binding"/>
    <property type="evidence" value="ECO:0007669"/>
    <property type="project" value="InterPro"/>
</dbReference>
<dbReference type="GO" id="GO:0006886">
    <property type="term" value="P:intracellular protein transport"/>
    <property type="evidence" value="ECO:0007669"/>
    <property type="project" value="InterPro"/>
</dbReference>
<dbReference type="InterPro" id="IPR006895">
    <property type="entry name" value="Znf_Sec23_Sec24"/>
</dbReference>
<dbReference type="Pfam" id="PF08033">
    <property type="entry name" value="Sec23_BS"/>
    <property type="match status" value="1"/>
</dbReference>
<dbReference type="InterPro" id="IPR036174">
    <property type="entry name" value="Znf_Sec23_Sec24_sf"/>
</dbReference>
<dbReference type="AlphaFoldDB" id="A0A4Z1SL25"/>
<dbReference type="InterPro" id="IPR007123">
    <property type="entry name" value="Gelsolin-like_dom"/>
</dbReference>
<evidence type="ECO:0000259" key="15">
    <source>
        <dbReference type="Pfam" id="PF08033"/>
    </source>
</evidence>
<accession>A0A4Z1SL25</accession>
<keyword evidence="6 10" id="KW-0931">ER-Golgi transport</keyword>